<dbReference type="EMBL" id="CAESAJ010000103">
    <property type="protein sequence ID" value="CAB4340639.1"/>
    <property type="molecule type" value="Genomic_DNA"/>
</dbReference>
<sequence length="204" mass="23149">MAKGAHAYMKGIAPFLGLPTPIRRKAVIEVFKTFPQPTSIQLGSSATALFAQVEREFAYSACDFLQRNIGIADEDFLRRYVEKLVVTKSWWDTVDSLGSAAVSPLTMHYPSRSLMNEWIRSENIWLNRAAIQHQRGRKGDTDVDYVMSLCARHSHSREFFITKAVGWALRDIAAFNKPAVRAYLKQFPELNSVAVREAQRGLNR</sequence>
<reference evidence="1" key="1">
    <citation type="submission" date="2020-05" db="EMBL/GenBank/DDBJ databases">
        <authorList>
            <person name="Chiriac C."/>
            <person name="Salcher M."/>
            <person name="Ghai R."/>
            <person name="Kavagutti S V."/>
        </authorList>
    </citation>
    <scope>NUCLEOTIDE SEQUENCE</scope>
</reference>
<gene>
    <name evidence="1" type="ORF">UFOPK3770_00926</name>
</gene>
<protein>
    <submittedName>
        <fullName evidence="1">Unannotated protein</fullName>
    </submittedName>
</protein>
<dbReference type="PANTHER" id="PTHR34070">
    <property type="entry name" value="ARMADILLO-TYPE FOLD"/>
    <property type="match status" value="1"/>
</dbReference>
<dbReference type="Gene3D" id="1.20.1660.10">
    <property type="entry name" value="Hypothetical protein (EF3068)"/>
    <property type="match status" value="1"/>
</dbReference>
<dbReference type="PANTHER" id="PTHR34070:SF1">
    <property type="entry name" value="DNA ALKYLATION REPAIR PROTEIN"/>
    <property type="match status" value="1"/>
</dbReference>
<name>A0A6J5ZIK9_9ZZZZ</name>
<dbReference type="Gene3D" id="1.25.40.290">
    <property type="entry name" value="ARM repeat domains"/>
    <property type="match status" value="1"/>
</dbReference>
<proteinExistence type="predicted"/>
<dbReference type="AlphaFoldDB" id="A0A6J5ZIK9"/>
<accession>A0A6J5ZIK9</accession>
<organism evidence="1">
    <name type="scientific">freshwater metagenome</name>
    <dbReference type="NCBI Taxonomy" id="449393"/>
    <lineage>
        <taxon>unclassified sequences</taxon>
        <taxon>metagenomes</taxon>
        <taxon>ecological metagenomes</taxon>
    </lineage>
</organism>
<dbReference type="InterPro" id="IPR016024">
    <property type="entry name" value="ARM-type_fold"/>
</dbReference>
<evidence type="ECO:0000313" key="1">
    <source>
        <dbReference type="EMBL" id="CAB4340639.1"/>
    </source>
</evidence>
<dbReference type="InterPro" id="IPR014825">
    <property type="entry name" value="DNA_alkylation"/>
</dbReference>
<dbReference type="SUPFAM" id="SSF48371">
    <property type="entry name" value="ARM repeat"/>
    <property type="match status" value="1"/>
</dbReference>
<dbReference type="Pfam" id="PF08713">
    <property type="entry name" value="DNA_alkylation"/>
    <property type="match status" value="1"/>
</dbReference>